<sequence>MIEECGACVFFSLCRDFHEEGENYNKSSKKKFEPENIIRGAHAQDRRQLAGGSVLCAIGTRHYTRRQARGAR</sequence>
<reference evidence="1 2" key="1">
    <citation type="submission" date="2020-02" db="EMBL/GenBank/DDBJ databases">
        <authorList>
            <person name="Ferguson B K."/>
        </authorList>
    </citation>
    <scope>NUCLEOTIDE SEQUENCE [LARGE SCALE GENOMIC DNA]</scope>
</reference>
<gene>
    <name evidence="1" type="ORF">TBRA_LOCUS1100</name>
</gene>
<dbReference type="AlphaFoldDB" id="A0A6H5HY69"/>
<dbReference type="Proteomes" id="UP000479190">
    <property type="component" value="Unassembled WGS sequence"/>
</dbReference>
<evidence type="ECO:0000313" key="1">
    <source>
        <dbReference type="EMBL" id="CAB0028996.1"/>
    </source>
</evidence>
<evidence type="ECO:0000313" key="2">
    <source>
        <dbReference type="Proteomes" id="UP000479190"/>
    </source>
</evidence>
<proteinExistence type="predicted"/>
<accession>A0A6H5HY69</accession>
<dbReference type="EMBL" id="CADCXV010000227">
    <property type="protein sequence ID" value="CAB0028996.1"/>
    <property type="molecule type" value="Genomic_DNA"/>
</dbReference>
<feature type="non-terminal residue" evidence="1">
    <location>
        <position position="72"/>
    </location>
</feature>
<keyword evidence="2" id="KW-1185">Reference proteome</keyword>
<organism evidence="1 2">
    <name type="scientific">Trichogramma brassicae</name>
    <dbReference type="NCBI Taxonomy" id="86971"/>
    <lineage>
        <taxon>Eukaryota</taxon>
        <taxon>Metazoa</taxon>
        <taxon>Ecdysozoa</taxon>
        <taxon>Arthropoda</taxon>
        <taxon>Hexapoda</taxon>
        <taxon>Insecta</taxon>
        <taxon>Pterygota</taxon>
        <taxon>Neoptera</taxon>
        <taxon>Endopterygota</taxon>
        <taxon>Hymenoptera</taxon>
        <taxon>Apocrita</taxon>
        <taxon>Proctotrupomorpha</taxon>
        <taxon>Chalcidoidea</taxon>
        <taxon>Trichogrammatidae</taxon>
        <taxon>Trichogramma</taxon>
    </lineage>
</organism>
<protein>
    <submittedName>
        <fullName evidence="1">Uncharacterized protein</fullName>
    </submittedName>
</protein>
<name>A0A6H5HY69_9HYME</name>